<dbReference type="EMBL" id="ML977001">
    <property type="protein sequence ID" value="KAF1953866.1"/>
    <property type="molecule type" value="Genomic_DNA"/>
</dbReference>
<reference evidence="2" key="1">
    <citation type="journal article" date="2020" name="Stud. Mycol.">
        <title>101 Dothideomycetes genomes: a test case for predicting lifestyles and emergence of pathogens.</title>
        <authorList>
            <person name="Haridas S."/>
            <person name="Albert R."/>
            <person name="Binder M."/>
            <person name="Bloem J."/>
            <person name="Labutti K."/>
            <person name="Salamov A."/>
            <person name="Andreopoulos B."/>
            <person name="Baker S."/>
            <person name="Barry K."/>
            <person name="Bills G."/>
            <person name="Bluhm B."/>
            <person name="Cannon C."/>
            <person name="Castanera R."/>
            <person name="Culley D."/>
            <person name="Daum C."/>
            <person name="Ezra D."/>
            <person name="Gonzalez J."/>
            <person name="Henrissat B."/>
            <person name="Kuo A."/>
            <person name="Liang C."/>
            <person name="Lipzen A."/>
            <person name="Lutzoni F."/>
            <person name="Magnuson J."/>
            <person name="Mondo S."/>
            <person name="Nolan M."/>
            <person name="Ohm R."/>
            <person name="Pangilinan J."/>
            <person name="Park H.-J."/>
            <person name="Ramirez L."/>
            <person name="Alfaro M."/>
            <person name="Sun H."/>
            <person name="Tritt A."/>
            <person name="Yoshinaga Y."/>
            <person name="Zwiers L.-H."/>
            <person name="Turgeon B."/>
            <person name="Goodwin S."/>
            <person name="Spatafora J."/>
            <person name="Crous P."/>
            <person name="Grigoriev I."/>
        </authorList>
    </citation>
    <scope>NUCLEOTIDE SEQUENCE</scope>
    <source>
        <strain evidence="2">CBS 675.92</strain>
    </source>
</reference>
<evidence type="ECO:0000256" key="1">
    <source>
        <dbReference type="SAM" id="MobiDB-lite"/>
    </source>
</evidence>
<dbReference type="Proteomes" id="UP000800035">
    <property type="component" value="Unassembled WGS sequence"/>
</dbReference>
<gene>
    <name evidence="2" type="ORF">CC80DRAFT_131926</name>
</gene>
<organism evidence="2 3">
    <name type="scientific">Byssothecium circinans</name>
    <dbReference type="NCBI Taxonomy" id="147558"/>
    <lineage>
        <taxon>Eukaryota</taxon>
        <taxon>Fungi</taxon>
        <taxon>Dikarya</taxon>
        <taxon>Ascomycota</taxon>
        <taxon>Pezizomycotina</taxon>
        <taxon>Dothideomycetes</taxon>
        <taxon>Pleosporomycetidae</taxon>
        <taxon>Pleosporales</taxon>
        <taxon>Massarineae</taxon>
        <taxon>Massarinaceae</taxon>
        <taxon>Byssothecium</taxon>
    </lineage>
</organism>
<protein>
    <submittedName>
        <fullName evidence="2">Uncharacterized protein</fullName>
    </submittedName>
</protein>
<feature type="compositionally biased region" description="Pro residues" evidence="1">
    <location>
        <begin position="8"/>
        <end position="17"/>
    </location>
</feature>
<dbReference type="AlphaFoldDB" id="A0A6A5TT28"/>
<name>A0A6A5TT28_9PLEO</name>
<accession>A0A6A5TT28</accession>
<evidence type="ECO:0000313" key="2">
    <source>
        <dbReference type="EMBL" id="KAF1953866.1"/>
    </source>
</evidence>
<evidence type="ECO:0000313" key="3">
    <source>
        <dbReference type="Proteomes" id="UP000800035"/>
    </source>
</evidence>
<proteinExistence type="predicted"/>
<feature type="region of interest" description="Disordered" evidence="1">
    <location>
        <begin position="1"/>
        <end position="20"/>
    </location>
</feature>
<keyword evidence="3" id="KW-1185">Reference proteome</keyword>
<sequence>MEHSAWRPTPPHAPPPSSSFEHKHLPVQCVSRGVIYTTFQTSRVLTARYLSHASLPKRTRNTVSTLALVVSRWALYALSPLPILPSHGTIYVEFFTSNAPTQSTGSNLPASTRPQLFFFPPCISSSKKRRVRHVAQGMLAVDQLSEFQPRFICNNRAAAGQFRCRLSALNVKLPVGNL</sequence>